<dbReference type="EMBL" id="MF678796">
    <property type="protein sequence ID" value="AUD40251.1"/>
    <property type="molecule type" value="Genomic_DNA"/>
</dbReference>
<dbReference type="Pfam" id="PF19240">
    <property type="entry name" value="DUF5890"/>
    <property type="match status" value="1"/>
</dbReference>
<organism evidence="1 2">
    <name type="scientific">Flamingopox virus FGPVKD09</name>
    <dbReference type="NCBI Taxonomy" id="2059380"/>
    <lineage>
        <taxon>Viruses</taxon>
        <taxon>Varidnaviria</taxon>
        <taxon>Bamfordvirae</taxon>
        <taxon>Nucleocytoviricota</taxon>
        <taxon>Pokkesviricetes</taxon>
        <taxon>Chitovirales</taxon>
        <taxon>Poxviridae</taxon>
        <taxon>Chordopoxvirinae</taxon>
        <taxon>Avipoxvirus</taxon>
    </lineage>
</organism>
<proteinExistence type="predicted"/>
<gene>
    <name evidence="1" type="ORF">fgpv_153</name>
</gene>
<evidence type="ECO:0000313" key="2">
    <source>
        <dbReference type="Proteomes" id="UP000235762"/>
    </source>
</evidence>
<keyword evidence="2" id="KW-1185">Reference proteome</keyword>
<evidence type="ECO:0000313" key="1">
    <source>
        <dbReference type="EMBL" id="AUD40251.1"/>
    </source>
</evidence>
<accession>A0A2H4X2G3</accession>
<name>A0A2H4X2G3_9POXV</name>
<dbReference type="InterPro" id="IPR045408">
    <property type="entry name" value="DUF5890"/>
</dbReference>
<reference evidence="1 2" key="1">
    <citation type="journal article" date="2017" name="BMC Genomics">
        <title>Comparative analysis of avian poxvirus genomes, including a novel poxvirus from lesser flamingos (Phoenicopterus minor), highlights the lack of conservation of the central region.</title>
        <authorList>
            <person name="Carulei O."/>
            <person name="Douglass N."/>
            <person name="Williamson A.L."/>
        </authorList>
    </citation>
    <scope>NUCLEOTIDE SEQUENCE [LARGE SCALE GENOMIC DNA]</scope>
    <source>
        <strain evidence="1">FGPVKD09</strain>
    </source>
</reference>
<sequence>MSGLNMGSESYHTDAMTFSLSAKYDIYDMFRTFHINTDGKYSKPGSLYNYHITYNMDGVESSFLFERATEEQLYKILKSYNYLLITKVTIYPNDNSCDRRHKHRRDRRR</sequence>
<dbReference type="Proteomes" id="UP000235762">
    <property type="component" value="Segment"/>
</dbReference>
<protein>
    <submittedName>
        <fullName evidence="1">HT motif family protein</fullName>
    </submittedName>
</protein>